<dbReference type="Pfam" id="PF14031">
    <property type="entry name" value="D-ser_dehydrat"/>
    <property type="match status" value="1"/>
</dbReference>
<evidence type="ECO:0000313" key="16">
    <source>
        <dbReference type="Proteomes" id="UP000825434"/>
    </source>
</evidence>
<dbReference type="PROSITE" id="PS01033">
    <property type="entry name" value="GLOBIN"/>
    <property type="match status" value="1"/>
</dbReference>
<dbReference type="PANTHER" id="PTHR28004:SF2">
    <property type="entry name" value="D-SERINE DEHYDRATASE"/>
    <property type="match status" value="1"/>
</dbReference>
<protein>
    <recommendedName>
        <fullName evidence="5">nitric oxide dioxygenase</fullName>
        <ecNumber evidence="5">1.14.12.17</ecNumber>
    </recommendedName>
</protein>
<dbReference type="Gene3D" id="2.40.37.20">
    <property type="entry name" value="D-serine dehydratase-like domain"/>
    <property type="match status" value="1"/>
</dbReference>
<keyword evidence="8" id="KW-0521">NADP</keyword>
<evidence type="ECO:0000256" key="9">
    <source>
        <dbReference type="ARBA" id="ARBA00023027"/>
    </source>
</evidence>
<dbReference type="InterPro" id="IPR039261">
    <property type="entry name" value="FNR_nucleotide-bd"/>
</dbReference>
<dbReference type="Gene3D" id="1.10.490.10">
    <property type="entry name" value="Globins"/>
    <property type="match status" value="1"/>
</dbReference>
<feature type="domain" description="FAD-binding FR-type" evidence="14">
    <location>
        <begin position="159"/>
        <end position="263"/>
    </location>
</feature>
<dbReference type="InterPro" id="IPR008333">
    <property type="entry name" value="Cbr1-like_FAD-bd_dom"/>
</dbReference>
<gene>
    <name evidence="15" type="ORF">CA3LBN_000456</name>
</gene>
<accession>A0ABX8I2Y5</accession>
<dbReference type="InterPro" id="IPR051466">
    <property type="entry name" value="D-amino_acid_metab_enzyme"/>
</dbReference>
<comment type="catalytic activity">
    <reaction evidence="11">
        <text>2 nitric oxide + NADH + 2 O2 = 2 nitrate + NAD(+) + H(+)</text>
        <dbReference type="Rhea" id="RHEA:19469"/>
        <dbReference type="ChEBI" id="CHEBI:15378"/>
        <dbReference type="ChEBI" id="CHEBI:15379"/>
        <dbReference type="ChEBI" id="CHEBI:16480"/>
        <dbReference type="ChEBI" id="CHEBI:17632"/>
        <dbReference type="ChEBI" id="CHEBI:57540"/>
        <dbReference type="ChEBI" id="CHEBI:57945"/>
        <dbReference type="EC" id="1.14.12.17"/>
    </reaction>
</comment>
<reference evidence="15 16" key="1">
    <citation type="submission" date="2021-06" db="EMBL/GenBank/DDBJ databases">
        <title>Candida outbreak in Lebanon.</title>
        <authorList>
            <person name="Finianos M."/>
        </authorList>
    </citation>
    <scope>NUCLEOTIDE SEQUENCE [LARGE SCALE GENOMIC DNA]</scope>
    <source>
        <strain evidence="15">CA3LBN</strain>
    </source>
</reference>
<dbReference type="InterPro" id="IPR001433">
    <property type="entry name" value="OxRdtase_FAD/NAD-bd"/>
</dbReference>
<dbReference type="PANTHER" id="PTHR28004">
    <property type="entry name" value="ZGC:162816-RELATED"/>
    <property type="match status" value="1"/>
</dbReference>
<dbReference type="SUPFAM" id="SSF46458">
    <property type="entry name" value="Globin-like"/>
    <property type="match status" value="1"/>
</dbReference>
<dbReference type="InterPro" id="IPR009050">
    <property type="entry name" value="Globin-like_sf"/>
</dbReference>
<dbReference type="SUPFAM" id="SSF63380">
    <property type="entry name" value="Riboflavin synthase domain-like"/>
    <property type="match status" value="1"/>
</dbReference>
<comment type="similarity">
    <text evidence="4">In the C-terminal section; belongs to the flavoprotein pyridine nucleotide cytochrome reductase family.</text>
</comment>
<dbReference type="SUPFAM" id="SSF51419">
    <property type="entry name" value="PLP-binding barrel"/>
    <property type="match status" value="1"/>
</dbReference>
<dbReference type="InterPro" id="IPR026956">
    <property type="entry name" value="D-ser_dehydrat-like_dom"/>
</dbReference>
<dbReference type="InterPro" id="IPR017927">
    <property type="entry name" value="FAD-bd_FR_type"/>
</dbReference>
<dbReference type="PROSITE" id="PS51384">
    <property type="entry name" value="FAD_FR"/>
    <property type="match status" value="1"/>
</dbReference>
<evidence type="ECO:0000256" key="1">
    <source>
        <dbReference type="ARBA" id="ARBA00001970"/>
    </source>
</evidence>
<keyword evidence="10" id="KW-0456">Lyase</keyword>
<name>A0ABX8I2Y5_9ASCO</name>
<dbReference type="Gene3D" id="3.40.50.80">
    <property type="entry name" value="Nucleotide-binding domain of ferredoxin-NADP reductase (FNR) module"/>
    <property type="match status" value="1"/>
</dbReference>
<keyword evidence="16" id="KW-1185">Reference proteome</keyword>
<dbReference type="Pfam" id="PF01168">
    <property type="entry name" value="Ala_racemase_N"/>
    <property type="match status" value="1"/>
</dbReference>
<dbReference type="InterPro" id="IPR029066">
    <property type="entry name" value="PLP-binding_barrel"/>
</dbReference>
<dbReference type="Gene3D" id="2.40.30.10">
    <property type="entry name" value="Translation factors"/>
    <property type="match status" value="1"/>
</dbReference>
<evidence type="ECO:0000313" key="15">
    <source>
        <dbReference type="EMBL" id="QWU86238.1"/>
    </source>
</evidence>
<dbReference type="CDD" id="cd19754">
    <property type="entry name" value="FHb_fungal-globin"/>
    <property type="match status" value="1"/>
</dbReference>
<dbReference type="InterPro" id="IPR017938">
    <property type="entry name" value="Riboflavin_synthase-like_b-brl"/>
</dbReference>
<comment type="similarity">
    <text evidence="3">Belongs to the DSD1 family.</text>
</comment>
<dbReference type="Gene3D" id="3.20.20.10">
    <property type="entry name" value="Alanine racemase"/>
    <property type="match status" value="1"/>
</dbReference>
<dbReference type="InterPro" id="IPR012292">
    <property type="entry name" value="Globin/Proto"/>
</dbReference>
<evidence type="ECO:0000256" key="12">
    <source>
        <dbReference type="ARBA" id="ARBA00049433"/>
    </source>
</evidence>
<dbReference type="SUPFAM" id="SSF52343">
    <property type="entry name" value="Ferredoxin reductase-like, C-terminal NADP-linked domain"/>
    <property type="match status" value="1"/>
</dbReference>
<organism evidence="15 16">
    <name type="scientific">Candidozyma haemuli</name>
    <dbReference type="NCBI Taxonomy" id="45357"/>
    <lineage>
        <taxon>Eukaryota</taxon>
        <taxon>Fungi</taxon>
        <taxon>Dikarya</taxon>
        <taxon>Ascomycota</taxon>
        <taxon>Saccharomycotina</taxon>
        <taxon>Pichiomycetes</taxon>
        <taxon>Metschnikowiaceae</taxon>
        <taxon>Candidozyma</taxon>
    </lineage>
</organism>
<evidence type="ECO:0000259" key="13">
    <source>
        <dbReference type="PROSITE" id="PS01033"/>
    </source>
</evidence>
<keyword evidence="6" id="KW-0285">Flavoprotein</keyword>
<keyword evidence="9" id="KW-0520">NAD</keyword>
<dbReference type="InterPro" id="IPR000971">
    <property type="entry name" value="Globin"/>
</dbReference>
<evidence type="ECO:0000256" key="11">
    <source>
        <dbReference type="ARBA" id="ARBA00048649"/>
    </source>
</evidence>
<dbReference type="InterPro" id="IPR001608">
    <property type="entry name" value="Ala_racemase_N"/>
</dbReference>
<dbReference type="PRINTS" id="PR00409">
    <property type="entry name" value="PHDIOXRDTASE"/>
</dbReference>
<evidence type="ECO:0000256" key="5">
    <source>
        <dbReference type="ARBA" id="ARBA00012229"/>
    </source>
</evidence>
<keyword evidence="7" id="KW-0274">FAD</keyword>
<evidence type="ECO:0000256" key="2">
    <source>
        <dbReference type="ARBA" id="ARBA00001974"/>
    </source>
</evidence>
<dbReference type="EMBL" id="CP076661">
    <property type="protein sequence ID" value="QWU86238.1"/>
    <property type="molecule type" value="Genomic_DNA"/>
</dbReference>
<dbReference type="InterPro" id="IPR042208">
    <property type="entry name" value="D-ser_dehydrat-like_sf"/>
</dbReference>
<feature type="domain" description="Globin" evidence="13">
    <location>
        <begin position="12"/>
        <end position="150"/>
    </location>
</feature>
<dbReference type="Proteomes" id="UP000825434">
    <property type="component" value="Chromosome 1"/>
</dbReference>
<sequence length="765" mass="84797">MASAPQIYKPQPLTTAQKELIKASVPILETSGLDLTKTFYNSMLSGNPEVRPFFNDTNQITYRQPKVLAFALLNYAKNIDDLTPLTDFVNQIVVKHVGLQVRAEHYPVVGSHLIATMGKLLGEKIATPEFVEAWSIAYGNLAQLLIDAEFAEYQKQPWEGFKDFVVTRIENETDDVKSVYFKPADGTKVAQPLRGQYLGFRFLIPGSDIEKSREYSISEYPDGEYRISVKKLDKGVISGYVHNTLKVGDHIKVAPPAGRFTYQETDKDVVLFAGGIGITPLISITEKALQDGKKVTLLYSNQRAEAIPFENWFKQKQNENPNFKFVSLNDDKNEKLSQSHFDSLDLPNSEVYMLGPLGYMEFKRLLDEYKDKKVDDLPTPSLLIDKTKFTNNAIRMLDAAKELNVDFRVHIKTLKAAEGVRIQLTGDGSYHSHKIVVSTLPEAWLILPLIDDGTVKDILLGIPIAKSVLPEVARFSKLVPSFKLMVDDEAQIEALETYAIEHGASWEVFVKVDMGTHRAGLEQGSSRLHSLIQKIVSSSSVKLHGFYCHAGHSYGARSDSDAHTLLVEEIRHANLAAKHALSLNPDLDLHVSVGATPTAHVSQQVKSVQAIEDAVGEKLVAKLELHAGNYTCCDLQQAATNLVGIEDISIFLLAEVLSEYPDRGPKGPGEQLINAGGIAFSKDTGPTPGFGQIVSPPEHKGWFVARVSQEHGVLQPEADNLKFIPYGTKIQVVPQHACMTASNHAWYYIIEDGVVADIWVPAKLW</sequence>
<dbReference type="EC" id="1.14.12.17" evidence="5"/>
<evidence type="ECO:0000256" key="7">
    <source>
        <dbReference type="ARBA" id="ARBA00022827"/>
    </source>
</evidence>
<dbReference type="SMART" id="SM01119">
    <property type="entry name" value="D-ser_dehydrat"/>
    <property type="match status" value="1"/>
</dbReference>
<evidence type="ECO:0000256" key="3">
    <source>
        <dbReference type="ARBA" id="ARBA00005323"/>
    </source>
</evidence>
<evidence type="ECO:0000259" key="14">
    <source>
        <dbReference type="PROSITE" id="PS51384"/>
    </source>
</evidence>
<evidence type="ECO:0000256" key="10">
    <source>
        <dbReference type="ARBA" id="ARBA00023239"/>
    </source>
</evidence>
<evidence type="ECO:0000256" key="4">
    <source>
        <dbReference type="ARBA" id="ARBA00006401"/>
    </source>
</evidence>
<comment type="cofactor">
    <cofactor evidence="2">
        <name>FAD</name>
        <dbReference type="ChEBI" id="CHEBI:57692"/>
    </cofactor>
</comment>
<proteinExistence type="inferred from homology"/>
<dbReference type="Pfam" id="PF00042">
    <property type="entry name" value="Globin"/>
    <property type="match status" value="1"/>
</dbReference>
<evidence type="ECO:0000256" key="6">
    <source>
        <dbReference type="ARBA" id="ARBA00022630"/>
    </source>
</evidence>
<comment type="cofactor">
    <cofactor evidence="1">
        <name>heme b</name>
        <dbReference type="ChEBI" id="CHEBI:60344"/>
    </cofactor>
</comment>
<comment type="catalytic activity">
    <reaction evidence="12">
        <text>2 nitric oxide + NADPH + 2 O2 = 2 nitrate + NADP(+) + H(+)</text>
        <dbReference type="Rhea" id="RHEA:19465"/>
        <dbReference type="ChEBI" id="CHEBI:15378"/>
        <dbReference type="ChEBI" id="CHEBI:15379"/>
        <dbReference type="ChEBI" id="CHEBI:16480"/>
        <dbReference type="ChEBI" id="CHEBI:17632"/>
        <dbReference type="ChEBI" id="CHEBI:57783"/>
        <dbReference type="ChEBI" id="CHEBI:58349"/>
        <dbReference type="EC" id="1.14.12.17"/>
    </reaction>
</comment>
<dbReference type="CDD" id="cd06184">
    <property type="entry name" value="flavohem_like_fad_nad_binding"/>
    <property type="match status" value="1"/>
</dbReference>
<evidence type="ECO:0000256" key="8">
    <source>
        <dbReference type="ARBA" id="ARBA00022857"/>
    </source>
</evidence>
<dbReference type="Pfam" id="PF00970">
    <property type="entry name" value="FAD_binding_6"/>
    <property type="match status" value="1"/>
</dbReference>
<dbReference type="Pfam" id="PF00175">
    <property type="entry name" value="NAD_binding_1"/>
    <property type="match status" value="1"/>
</dbReference>